<dbReference type="InterPro" id="IPR012295">
    <property type="entry name" value="TBP_dom_sf"/>
</dbReference>
<evidence type="ECO:0000259" key="15">
    <source>
        <dbReference type="Pfam" id="PF16381"/>
    </source>
</evidence>
<evidence type="ECO:0000256" key="12">
    <source>
        <dbReference type="SAM" id="MobiDB-lite"/>
    </source>
</evidence>
<dbReference type="Pfam" id="PF08752">
    <property type="entry name" value="COP-gamma_platf"/>
    <property type="match status" value="1"/>
</dbReference>
<evidence type="ECO:0000256" key="3">
    <source>
        <dbReference type="ARBA" id="ARBA00010720"/>
    </source>
</evidence>
<dbReference type="Proteomes" id="UP000831156">
    <property type="component" value="Chromosome 11"/>
</dbReference>
<dbReference type="InterPro" id="IPR016024">
    <property type="entry name" value="ARM-type_fold"/>
</dbReference>
<evidence type="ECO:0000256" key="9">
    <source>
        <dbReference type="ARBA" id="ARBA00023034"/>
    </source>
</evidence>
<dbReference type="Pfam" id="PF01602">
    <property type="entry name" value="Adaptin_N"/>
    <property type="match status" value="1"/>
</dbReference>
<dbReference type="InterPro" id="IPR013040">
    <property type="entry name" value="Coatomer_gsu_app_Ig-like_dom"/>
</dbReference>
<evidence type="ECO:0000313" key="17">
    <source>
        <dbReference type="Proteomes" id="UP000831156"/>
    </source>
</evidence>
<evidence type="ECO:0000259" key="13">
    <source>
        <dbReference type="Pfam" id="PF01602"/>
    </source>
</evidence>
<keyword evidence="4" id="KW-0813">Transport</keyword>
<dbReference type="Gene3D" id="3.30.310.10">
    <property type="entry name" value="TATA-Binding Protein"/>
    <property type="match status" value="1"/>
</dbReference>
<dbReference type="SUPFAM" id="SSF55711">
    <property type="entry name" value="Subdomain of clathrin and coatomer appendage domain"/>
    <property type="match status" value="1"/>
</dbReference>
<feature type="compositionally biased region" description="Low complexity" evidence="12">
    <location>
        <begin position="675"/>
        <end position="711"/>
    </location>
</feature>
<dbReference type="Gene3D" id="1.25.10.10">
    <property type="entry name" value="Leucine-rich Repeat Variant"/>
    <property type="match status" value="1"/>
</dbReference>
<evidence type="ECO:0000256" key="6">
    <source>
        <dbReference type="ARBA" id="ARBA00022737"/>
    </source>
</evidence>
<dbReference type="InterPro" id="IPR037067">
    <property type="entry name" value="Coatomer_gsu_app_sf"/>
</dbReference>
<feature type="domain" description="Clathrin/coatomer adaptor adaptin-like N-terminal" evidence="13">
    <location>
        <begin position="37"/>
        <end position="655"/>
    </location>
</feature>
<evidence type="ECO:0000256" key="1">
    <source>
        <dbReference type="ARBA" id="ARBA00004255"/>
    </source>
</evidence>
<dbReference type="PANTHER" id="PTHR10261:SF0">
    <property type="entry name" value="COATOMER SUBUNIT GAMMA-2"/>
    <property type="match status" value="1"/>
</dbReference>
<evidence type="ECO:0000256" key="10">
    <source>
        <dbReference type="ARBA" id="ARBA00023136"/>
    </source>
</evidence>
<keyword evidence="5" id="KW-0963">Cytoplasm</keyword>
<evidence type="ECO:0000313" key="16">
    <source>
        <dbReference type="EMBL" id="SOV16072.1"/>
    </source>
</evidence>
<evidence type="ECO:0000256" key="5">
    <source>
        <dbReference type="ARBA" id="ARBA00022490"/>
    </source>
</evidence>
<evidence type="ECO:0000259" key="14">
    <source>
        <dbReference type="Pfam" id="PF08752"/>
    </source>
</evidence>
<keyword evidence="7" id="KW-0931">ER-Golgi transport</keyword>
<keyword evidence="10" id="KW-0472">Membrane</keyword>
<dbReference type="SUPFAM" id="SSF49348">
    <property type="entry name" value="Clathrin adaptor appendage domain"/>
    <property type="match status" value="1"/>
</dbReference>
<evidence type="ECO:0000256" key="4">
    <source>
        <dbReference type="ARBA" id="ARBA00022448"/>
    </source>
</evidence>
<protein>
    <submittedName>
        <fullName evidence="16">Coatomer subunit gamma, putative</fullName>
    </submittedName>
</protein>
<dbReference type="InterPro" id="IPR002553">
    <property type="entry name" value="Clathrin/coatomer_adapt-like_N"/>
</dbReference>
<feature type="domain" description="Coatomer subunit gamma C-terminal" evidence="15">
    <location>
        <begin position="979"/>
        <end position="1093"/>
    </location>
</feature>
<dbReference type="InterPro" id="IPR032154">
    <property type="entry name" value="Coatomer_g_Cpla"/>
</dbReference>
<dbReference type="InterPro" id="IPR017106">
    <property type="entry name" value="Coatomer_gsu"/>
</dbReference>
<keyword evidence="8" id="KW-0653">Protein transport</keyword>
<dbReference type="SUPFAM" id="SSF48371">
    <property type="entry name" value="ARM repeat"/>
    <property type="match status" value="1"/>
</dbReference>
<dbReference type="EMBL" id="LT969434">
    <property type="protein sequence ID" value="SOV16072.1"/>
    <property type="molecule type" value="Genomic_DNA"/>
</dbReference>
<dbReference type="InterPro" id="IPR009028">
    <property type="entry name" value="Coatomer/calthrin_app_sub_C"/>
</dbReference>
<dbReference type="Gene3D" id="2.60.40.1480">
    <property type="entry name" value="Coatomer, gamma subunit, appendage domain"/>
    <property type="match status" value="1"/>
</dbReference>
<proteinExistence type="inferred from homology"/>
<dbReference type="Pfam" id="PF16381">
    <property type="entry name" value="Coatomer_g_Cpla"/>
    <property type="match status" value="1"/>
</dbReference>
<sequence>MLKSMSIKNKLQKNLLKEFKNDDEKNFVNPHEGDKASILQETRVFSSYPLNTQKCLQILTKILYLINKGDDILTSQECTDIFFSITKLFQSNNERLRRMIYLLIKNLPVNEKEIFIVTSSLTKDMNSANDCYRANAIRVLSKIIDYSLATQIERYLKTAVVDRNPFVSSSALLCGLNLYNNTSSDIVKKWINEVSECINSKHPMIQFHALTLLCSIKNQDKLALEKIINSYTKNSHTLSSSLANCLLIKYASYLIYSTQVDNDINQNRNVYNYNITSYKDTYNQHNINNNNKSNINININNNNNNNNNKNNKNNNIINALAGTGATMNHHLHHHHNNNTGNDFCANKNKYIHPTTKVCFDYLKNCLKNNKDAIILFECIKCIFQLAIYDQEGKNTTTVFNVDILNDCVKVCQLFLLSSKIVDKFSIIRQLNKLAHHRPYVVSKLNQDIENLLYDNNKSICVLAFTTLLKTGNETSIDKLLNQINNYMTADNTTFKIKIIEEVKNLCFIYPNKCNIILNFLSNNLRDDESYQFKASTIDSIILIITQLPNAEETAILQLCEFIEDCEYHTLLLKVIRFLLMHIPKTKNPSKYIRYIYNRLLLENSTIRVDGMYALFYIALKCAENSKDILVLLNCLLADNDDEVRDRTNFFYYMLKEKIKQLDNTNKEISNEYEKNTQQQNNTSSTNNNNNNNNSNNNNNNSNNSNNNSDNNLIDHLLQNEQQNNIDHLLYFISNHIEKDPKEEFLYEHIKDQIMLSNDLNNKDNIASPFMKKNKTSYHEIPNLSNTNSLSNINKYLEVTPDAIYLNNMAKYIEIYNLSNIHIINKSIPLTESEAEYTVVVKKYIYDEHLVLEFTIQNTLSEQILSNLNIQIHSSENKWTILEKTTIDHLYYNTPQQLYVILKKNIPFDKTNTNNHNNNDNINNDNINNDNINNNNINVDPFDVNQNFQLSLHFLVKENEHDEGFPDSYSINPISIQIVDFINPKILRHGEFKHMWDNMDNFNTEVLSKFSLNFETIQQAVVGLLNTLNMTACDQTDYVENNSNNHNMLLSAQFLNDTYILCKASLILSQQYGCLLKIICRSTNKLLSEHILKSLE</sequence>
<reference evidence="16" key="1">
    <citation type="submission" date="2016-09" db="EMBL/GenBank/DDBJ databases">
        <authorList>
            <consortium name="Pathogen Informatics"/>
            <person name="Sun Q."/>
            <person name="Inoue M."/>
        </authorList>
    </citation>
    <scope>NUCLEOTIDE SEQUENCE</scope>
</reference>
<comment type="subcellular location">
    <subcellularLocation>
        <location evidence="2">Cytoplasmic vesicle</location>
        <location evidence="2">COPI-coated vesicle membrane</location>
        <topology evidence="2">Peripheral membrane protein</topology>
        <orientation evidence="2">Cytoplasmic side</orientation>
    </subcellularLocation>
    <subcellularLocation>
        <location evidence="1">Golgi apparatus membrane</location>
        <topology evidence="1">Peripheral membrane protein</topology>
        <orientation evidence="1">Cytoplasmic side</orientation>
    </subcellularLocation>
</comment>
<gene>
    <name evidence="16" type="ORF">PGABG01_1143000</name>
</gene>
<feature type="region of interest" description="Disordered" evidence="12">
    <location>
        <begin position="672"/>
        <end position="711"/>
    </location>
</feature>
<evidence type="ECO:0000256" key="2">
    <source>
        <dbReference type="ARBA" id="ARBA00004347"/>
    </source>
</evidence>
<name>A0ABY1UQQ1_9APIC</name>
<comment type="similarity">
    <text evidence="3">Belongs to the COPG family.</text>
</comment>
<dbReference type="PANTHER" id="PTHR10261">
    <property type="entry name" value="COATOMER SUBUNIT GAMMA"/>
    <property type="match status" value="1"/>
</dbReference>
<feature type="domain" description="Coatomer gamma subunit appendage Ig-like subdomain" evidence="14">
    <location>
        <begin position="804"/>
        <end position="975"/>
    </location>
</feature>
<dbReference type="PIRSF" id="PIRSF037093">
    <property type="entry name" value="Coatomer_gamma_subunit"/>
    <property type="match status" value="1"/>
</dbReference>
<keyword evidence="9" id="KW-0333">Golgi apparatus</keyword>
<dbReference type="InterPro" id="IPR011989">
    <property type="entry name" value="ARM-like"/>
</dbReference>
<keyword evidence="6" id="KW-0677">Repeat</keyword>
<keyword evidence="11" id="KW-0968">Cytoplasmic vesicle</keyword>
<dbReference type="InterPro" id="IPR013041">
    <property type="entry name" value="Clathrin_app_Ig-like_sf"/>
</dbReference>
<evidence type="ECO:0000256" key="11">
    <source>
        <dbReference type="ARBA" id="ARBA00023329"/>
    </source>
</evidence>
<keyword evidence="17" id="KW-1185">Reference proteome</keyword>
<evidence type="ECO:0000256" key="8">
    <source>
        <dbReference type="ARBA" id="ARBA00022927"/>
    </source>
</evidence>
<evidence type="ECO:0000256" key="7">
    <source>
        <dbReference type="ARBA" id="ARBA00022892"/>
    </source>
</evidence>
<accession>A0ABY1UQQ1</accession>
<organism evidence="16 17">
    <name type="scientific">Plasmodium gaboni</name>
    <dbReference type="NCBI Taxonomy" id="647221"/>
    <lineage>
        <taxon>Eukaryota</taxon>
        <taxon>Sar</taxon>
        <taxon>Alveolata</taxon>
        <taxon>Apicomplexa</taxon>
        <taxon>Aconoidasida</taxon>
        <taxon>Haemosporida</taxon>
        <taxon>Plasmodiidae</taxon>
        <taxon>Plasmodium</taxon>
        <taxon>Plasmodium (Laverania)</taxon>
    </lineage>
</organism>